<evidence type="ECO:0000313" key="1">
    <source>
        <dbReference type="EMBL" id="VDN43860.1"/>
    </source>
</evidence>
<reference evidence="1 2" key="2">
    <citation type="submission" date="2018-11" db="EMBL/GenBank/DDBJ databases">
        <authorList>
            <consortium name="Pathogen Informatics"/>
        </authorList>
    </citation>
    <scope>NUCLEOTIDE SEQUENCE [LARGE SCALE GENOMIC DNA]</scope>
</reference>
<reference evidence="3" key="1">
    <citation type="submission" date="2016-06" db="UniProtKB">
        <authorList>
            <consortium name="WormBaseParasite"/>
        </authorList>
    </citation>
    <scope>IDENTIFICATION</scope>
</reference>
<proteinExistence type="predicted"/>
<name>A0A183EW38_9BILA</name>
<dbReference type="EMBL" id="UYRT01104067">
    <property type="protein sequence ID" value="VDN43860.1"/>
    <property type="molecule type" value="Genomic_DNA"/>
</dbReference>
<protein>
    <submittedName>
        <fullName evidence="3">DUF3408 domain-containing protein</fullName>
    </submittedName>
</protein>
<evidence type="ECO:0000313" key="3">
    <source>
        <dbReference type="WBParaSite" id="GPUH_0002520901-mRNA-1"/>
    </source>
</evidence>
<dbReference type="WBParaSite" id="GPUH_0002520901-mRNA-1">
    <property type="protein sequence ID" value="GPUH_0002520901-mRNA-1"/>
    <property type="gene ID" value="GPUH_0002520901"/>
</dbReference>
<dbReference type="Proteomes" id="UP000271098">
    <property type="component" value="Unassembled WGS sequence"/>
</dbReference>
<dbReference type="OrthoDB" id="5876658at2759"/>
<gene>
    <name evidence="1" type="ORF">GPUH_LOCUS25179</name>
</gene>
<evidence type="ECO:0000313" key="2">
    <source>
        <dbReference type="Proteomes" id="UP000271098"/>
    </source>
</evidence>
<organism evidence="3">
    <name type="scientific">Gongylonema pulchrum</name>
    <dbReference type="NCBI Taxonomy" id="637853"/>
    <lineage>
        <taxon>Eukaryota</taxon>
        <taxon>Metazoa</taxon>
        <taxon>Ecdysozoa</taxon>
        <taxon>Nematoda</taxon>
        <taxon>Chromadorea</taxon>
        <taxon>Rhabditida</taxon>
        <taxon>Spirurina</taxon>
        <taxon>Spiruromorpha</taxon>
        <taxon>Spiruroidea</taxon>
        <taxon>Gongylonematidae</taxon>
        <taxon>Gongylonema</taxon>
    </lineage>
</organism>
<dbReference type="AlphaFoldDB" id="A0A183EW38"/>
<accession>A0A183EW38</accession>
<sequence>MPKKEPVGKAIATAYPQDEKNIPDYEFPDSGHVKVNLTDADMALLEGAPSDPNLRSQSPSLISSPSLLKVLVQEKFHFR</sequence>
<keyword evidence="2" id="KW-1185">Reference proteome</keyword>